<dbReference type="PANTHER" id="PTHR47197">
    <property type="entry name" value="PROTEIN NIRF"/>
    <property type="match status" value="1"/>
</dbReference>
<protein>
    <recommendedName>
        <fullName evidence="4">PQQ-dependent catabolism-associated beta-propeller protein</fullName>
    </recommendedName>
</protein>
<keyword evidence="1" id="KW-0732">Signal</keyword>
<dbReference type="OrthoDB" id="145213at2"/>
<feature type="chain" id="PRO_5016122625" description="PQQ-dependent catabolism-associated beta-propeller protein" evidence="1">
    <location>
        <begin position="26"/>
        <end position="335"/>
    </location>
</feature>
<dbReference type="NCBIfam" id="TIGR02276">
    <property type="entry name" value="beta_rpt_yvtn"/>
    <property type="match status" value="1"/>
</dbReference>
<dbReference type="SUPFAM" id="SSF50974">
    <property type="entry name" value="Nitrous oxide reductase, N-terminal domain"/>
    <property type="match status" value="1"/>
</dbReference>
<dbReference type="Proteomes" id="UP000244915">
    <property type="component" value="Plasmid unnamed2"/>
</dbReference>
<dbReference type="InterPro" id="IPR011045">
    <property type="entry name" value="N2O_reductase_N"/>
</dbReference>
<dbReference type="InterPro" id="IPR011964">
    <property type="entry name" value="YVTN_b-propeller_repeat"/>
</dbReference>
<dbReference type="InterPro" id="IPR019405">
    <property type="entry name" value="Lactonase_7-beta_prop"/>
</dbReference>
<dbReference type="InterPro" id="IPR022456">
    <property type="entry name" value="PQQ_b_propeller"/>
</dbReference>
<dbReference type="InterPro" id="IPR015943">
    <property type="entry name" value="WD40/YVTN_repeat-like_dom_sf"/>
</dbReference>
<dbReference type="RefSeq" id="WP_108970487.1">
    <property type="nucleotide sequence ID" value="NZ_CP022192.1"/>
</dbReference>
<keyword evidence="2" id="KW-0614">Plasmid</keyword>
<gene>
    <name evidence="2" type="ORF">CEW88_21710</name>
</gene>
<dbReference type="PANTHER" id="PTHR47197:SF3">
    <property type="entry name" value="DIHYDRO-HEME D1 DEHYDROGENASE"/>
    <property type="match status" value="1"/>
</dbReference>
<dbReference type="EMBL" id="CP022192">
    <property type="protein sequence ID" value="AWI86386.1"/>
    <property type="molecule type" value="Genomic_DNA"/>
</dbReference>
<reference evidence="2 3" key="1">
    <citation type="submission" date="2017-06" db="EMBL/GenBank/DDBJ databases">
        <title>Yangia sp. YSBP01 complete genome sequence.</title>
        <authorList>
            <person name="Woo J.-H."/>
            <person name="Kim H.-S."/>
        </authorList>
    </citation>
    <scope>NUCLEOTIDE SEQUENCE [LARGE SCALE GENOMIC DNA]</scope>
    <source>
        <strain evidence="2 3">YSBP01</strain>
        <plasmid evidence="2 3">unnamed2</plasmid>
    </source>
</reference>
<dbReference type="InterPro" id="IPR051200">
    <property type="entry name" value="Host-pathogen_enzymatic-act"/>
</dbReference>
<evidence type="ECO:0000256" key="1">
    <source>
        <dbReference type="SAM" id="SignalP"/>
    </source>
</evidence>
<proteinExistence type="predicted"/>
<evidence type="ECO:0000313" key="3">
    <source>
        <dbReference type="Proteomes" id="UP000244915"/>
    </source>
</evidence>
<accession>A0A2U8HMW9</accession>
<dbReference type="Gene3D" id="2.130.10.10">
    <property type="entry name" value="YVTN repeat-like/Quinoprotein amine dehydrogenase"/>
    <property type="match status" value="2"/>
</dbReference>
<dbReference type="KEGG" id="ypac:CEW88_21710"/>
<sequence>MRPSSIPSLLIRAAFLAAVAGPVCAQSGREEGAATGMAIVSDERGDTLSILSPGLKLVRTIETCARPRGVHFSADHASFYVGCADDDTIAIYDTASLELTGRIRGVPAPETFDLHPDGRRLIVSNEEDATASVIDIETGELLAEYLTGEEPEGVQVTPDGRLVFVASEAANLVHVIDLEAEAVIADILVDTRPRRFALTPDGKELWVSAELAGIVDIIDVETLKLVGDVPFLPTGFRAEQVTPVDLEISADGQRAYVALGRANHVAVVDVPKRKVIDYILVGSRAWGLALTADQSRLYVANGLSDDVTVIDTRSLRALTSIPVGRVPYDILIDDR</sequence>
<organism evidence="2 3">
    <name type="scientific">Alloyangia pacifica</name>
    <dbReference type="NCBI Taxonomy" id="311180"/>
    <lineage>
        <taxon>Bacteria</taxon>
        <taxon>Pseudomonadati</taxon>
        <taxon>Pseudomonadota</taxon>
        <taxon>Alphaproteobacteria</taxon>
        <taxon>Rhodobacterales</taxon>
        <taxon>Roseobacteraceae</taxon>
        <taxon>Alloyangia</taxon>
    </lineage>
</organism>
<dbReference type="Pfam" id="PF10282">
    <property type="entry name" value="Lactonase"/>
    <property type="match status" value="1"/>
</dbReference>
<evidence type="ECO:0008006" key="4">
    <source>
        <dbReference type="Google" id="ProtNLM"/>
    </source>
</evidence>
<evidence type="ECO:0000313" key="2">
    <source>
        <dbReference type="EMBL" id="AWI86386.1"/>
    </source>
</evidence>
<dbReference type="NCBIfam" id="TIGR03866">
    <property type="entry name" value="PQQ_ABC_repeats"/>
    <property type="match status" value="1"/>
</dbReference>
<dbReference type="AlphaFoldDB" id="A0A2U8HMW9"/>
<geneLocation type="plasmid" evidence="2 3">
    <name>unnamed2</name>
</geneLocation>
<name>A0A2U8HMW9_9RHOB</name>
<feature type="signal peptide" evidence="1">
    <location>
        <begin position="1"/>
        <end position="25"/>
    </location>
</feature>